<evidence type="ECO:0000313" key="3">
    <source>
        <dbReference type="Proteomes" id="UP001589627"/>
    </source>
</evidence>
<keyword evidence="3" id="KW-1185">Reference proteome</keyword>
<organism evidence="2 3">
    <name type="scientific">Actinoallomurus acaciae</name>
    <dbReference type="NCBI Taxonomy" id="502577"/>
    <lineage>
        <taxon>Bacteria</taxon>
        <taxon>Bacillati</taxon>
        <taxon>Actinomycetota</taxon>
        <taxon>Actinomycetes</taxon>
        <taxon>Streptosporangiales</taxon>
        <taxon>Thermomonosporaceae</taxon>
        <taxon>Actinoallomurus</taxon>
    </lineage>
</organism>
<dbReference type="InterPro" id="IPR007891">
    <property type="entry name" value="CHASE3"/>
</dbReference>
<dbReference type="EMBL" id="JBHLZP010000626">
    <property type="protein sequence ID" value="MFB9839052.1"/>
    <property type="molecule type" value="Genomic_DNA"/>
</dbReference>
<feature type="domain" description="CHASE3" evidence="1">
    <location>
        <begin position="50"/>
        <end position="178"/>
    </location>
</feature>
<name>A0ABV5YVD0_9ACTN</name>
<evidence type="ECO:0000313" key="2">
    <source>
        <dbReference type="EMBL" id="MFB9839052.1"/>
    </source>
</evidence>
<dbReference type="RefSeq" id="WP_378212128.1">
    <property type="nucleotide sequence ID" value="NZ_JBHLZP010000626.1"/>
</dbReference>
<gene>
    <name evidence="2" type="ORF">ACFFNX_43590</name>
</gene>
<protein>
    <submittedName>
        <fullName evidence="2">CHASE3 domain-containing protein</fullName>
    </submittedName>
</protein>
<dbReference type="Proteomes" id="UP001589627">
    <property type="component" value="Unassembled WGS sequence"/>
</dbReference>
<proteinExistence type="predicted"/>
<comment type="caution">
    <text evidence="2">The sequence shown here is derived from an EMBL/GenBank/DDBJ whole genome shotgun (WGS) entry which is preliminary data.</text>
</comment>
<reference evidence="2 3" key="1">
    <citation type="submission" date="2024-09" db="EMBL/GenBank/DDBJ databases">
        <authorList>
            <person name="Sun Q."/>
            <person name="Mori K."/>
        </authorList>
    </citation>
    <scope>NUCLEOTIDE SEQUENCE [LARGE SCALE GENOMIC DNA]</scope>
    <source>
        <strain evidence="2 3">TBRC 0563</strain>
    </source>
</reference>
<feature type="non-terminal residue" evidence="2">
    <location>
        <position position="240"/>
    </location>
</feature>
<dbReference type="Pfam" id="PF05227">
    <property type="entry name" value="CHASE3"/>
    <property type="match status" value="1"/>
</dbReference>
<accession>A0ABV5YVD0</accession>
<evidence type="ECO:0000259" key="1">
    <source>
        <dbReference type="Pfam" id="PF05227"/>
    </source>
</evidence>
<sequence length="240" mass="26105">MSAGERRTRIAEHARGAPSGRACVIALLLAILLGGLTGFTVGTEPANRDSAAVLLAANRLERLVVDLEQHQLSYLATGNAGSLHPWQAARAALPRQAAALQRLAAENGPEQNRRAREIVRAATAYLREHAEPLMTMARRDRRTARALLTRMEGRRRIETIRRQFDDFADVQHRLVQASERGTAPAARRTAATAAGTSGSLLLVFLAAGYVKRRRGSGTDLGRWGRLSGEHEALRRLAALA</sequence>